<reference evidence="8" key="1">
    <citation type="submission" date="2011-04" db="EMBL/GenBank/DDBJ databases">
        <title>Evolution of plant cell wall degrading machinery underlies the functional diversity of forest fungi.</title>
        <authorList>
            <consortium name="US DOE Joint Genome Institute (JGI-PGF)"/>
            <person name="Eastwood D.C."/>
            <person name="Floudas D."/>
            <person name="Binder M."/>
            <person name="Majcherczyk A."/>
            <person name="Schneider P."/>
            <person name="Aerts A."/>
            <person name="Asiegbu F.O."/>
            <person name="Baker S.E."/>
            <person name="Barry K."/>
            <person name="Bendiksby M."/>
            <person name="Blumentritt M."/>
            <person name="Coutinho P.M."/>
            <person name="Cullen D."/>
            <person name="Cullen D."/>
            <person name="Gathman A."/>
            <person name="Goodell B."/>
            <person name="Henrissat B."/>
            <person name="Ihrmark K."/>
            <person name="Kauserud H."/>
            <person name="Kohler A."/>
            <person name="LaButti K."/>
            <person name="Lapidus A."/>
            <person name="Lavin J.L."/>
            <person name="Lee Y.-H."/>
            <person name="Lindquist E."/>
            <person name="Lilly W."/>
            <person name="Lucas S."/>
            <person name="Morin E."/>
            <person name="Murat C."/>
            <person name="Oguiza J.A."/>
            <person name="Park J."/>
            <person name="Pisabarro A.G."/>
            <person name="Riley R."/>
            <person name="Rosling A."/>
            <person name="Salamov A."/>
            <person name="Schmidt O."/>
            <person name="Schmutz J."/>
            <person name="Skrede I."/>
            <person name="Stenlid J."/>
            <person name="Wiebenga A."/>
            <person name="Xie X."/>
            <person name="Kues U."/>
            <person name="Hibbett D.S."/>
            <person name="Hoffmeister D."/>
            <person name="Hogberg N."/>
            <person name="Martin F."/>
            <person name="Grigoriev I.V."/>
            <person name="Watkinson S.C."/>
        </authorList>
    </citation>
    <scope>NUCLEOTIDE SEQUENCE</scope>
    <source>
        <strain evidence="8">S7.9</strain>
    </source>
</reference>
<dbReference type="GO" id="GO:0016705">
    <property type="term" value="F:oxidoreductase activity, acting on paired donors, with incorporation or reduction of molecular oxygen"/>
    <property type="evidence" value="ECO:0007669"/>
    <property type="project" value="InterPro"/>
</dbReference>
<dbReference type="GO" id="GO:0004497">
    <property type="term" value="F:monooxygenase activity"/>
    <property type="evidence" value="ECO:0007669"/>
    <property type="project" value="InterPro"/>
</dbReference>
<name>F8NU52_SERL9</name>
<comment type="similarity">
    <text evidence="2">Belongs to the cytochrome P450 family.</text>
</comment>
<dbReference type="InterPro" id="IPR036396">
    <property type="entry name" value="Cyt_P450_sf"/>
</dbReference>
<evidence type="ECO:0000313" key="8">
    <source>
        <dbReference type="EMBL" id="EGO25818.1"/>
    </source>
</evidence>
<feature type="binding site" description="axial binding residue" evidence="6">
    <location>
        <position position="434"/>
    </location>
    <ligand>
        <name>heme</name>
        <dbReference type="ChEBI" id="CHEBI:30413"/>
    </ligand>
    <ligandPart>
        <name>Fe</name>
        <dbReference type="ChEBI" id="CHEBI:18248"/>
    </ligandPart>
</feature>
<dbReference type="InterPro" id="IPR001128">
    <property type="entry name" value="Cyt_P450"/>
</dbReference>
<comment type="cofactor">
    <cofactor evidence="1 6">
        <name>heme</name>
        <dbReference type="ChEBI" id="CHEBI:30413"/>
    </cofactor>
</comment>
<accession>F8NU52</accession>
<keyword evidence="6" id="KW-0349">Heme</keyword>
<protein>
    <recommendedName>
        <fullName evidence="9">Cytochrome P450</fullName>
    </recommendedName>
</protein>
<evidence type="ECO:0000256" key="5">
    <source>
        <dbReference type="ARBA" id="ARBA00023004"/>
    </source>
</evidence>
<keyword evidence="7" id="KW-0812">Transmembrane</keyword>
<sequence>MLEVISAFSYAFVTALVLSIAISKFMRRPNVDSIPSVGPGGLLTSYWAAVKFIFYAREMLQEGYTKASMAFKIPGLFCWNIFLSGPKLVEELRRAPEDHISARERISDPRYTIGHTIIHNPYHIPIILTQLTRNLPAQFPDILDEIQASFDDHLQLNGYEWTSVPAFETIVQVVCRTSNRVFVGLPLCNCINLSSPKLISIRPDWNDLTSGFALSVVKVAITIDFFPNFMAPLVNRLLSNLPKSVQRGMKHLRPIIEERQKCLDEYGSGWEDKPNDMLSWLMDEAQGEERSAESLTKRMLSINLGAIHGFTHALFYLAAHPQYINPLREEVEAIVEEEGCFLKETLRFDGLTFISMLRKAVKDFTFSDGTFVPAGCTVSVASMPIHRDSDIYKNADIFDPFRFSNEEQEGEQAWHQMASTHPGYLPFGHRRSACPGRFFTAIELKTMLAHVVVTYDVKFRDGQRPANVTFGPANSPDMKAKILFRKRVV</sequence>
<dbReference type="GO" id="GO:0005506">
    <property type="term" value="F:iron ion binding"/>
    <property type="evidence" value="ECO:0007669"/>
    <property type="project" value="InterPro"/>
</dbReference>
<evidence type="ECO:0000256" key="6">
    <source>
        <dbReference type="PIRSR" id="PIRSR602401-1"/>
    </source>
</evidence>
<keyword evidence="7" id="KW-0472">Membrane</keyword>
<keyword evidence="4" id="KW-0560">Oxidoreductase</keyword>
<dbReference type="PRINTS" id="PR00463">
    <property type="entry name" value="EP450I"/>
</dbReference>
<dbReference type="GeneID" id="18810287"/>
<keyword evidence="3 6" id="KW-0479">Metal-binding</keyword>
<dbReference type="EMBL" id="GL945433">
    <property type="protein sequence ID" value="EGO25818.1"/>
    <property type="molecule type" value="Genomic_DNA"/>
</dbReference>
<evidence type="ECO:0008006" key="9">
    <source>
        <dbReference type="Google" id="ProtNLM"/>
    </source>
</evidence>
<evidence type="ECO:0000256" key="7">
    <source>
        <dbReference type="SAM" id="Phobius"/>
    </source>
</evidence>
<dbReference type="AlphaFoldDB" id="F8NU52"/>
<feature type="transmembrane region" description="Helical" evidence="7">
    <location>
        <begin position="7"/>
        <end position="25"/>
    </location>
</feature>
<feature type="transmembrane region" description="Helical" evidence="7">
    <location>
        <begin position="37"/>
        <end position="56"/>
    </location>
</feature>
<dbReference type="SUPFAM" id="SSF48264">
    <property type="entry name" value="Cytochrome P450"/>
    <property type="match status" value="1"/>
</dbReference>
<dbReference type="PANTHER" id="PTHR46206">
    <property type="entry name" value="CYTOCHROME P450"/>
    <property type="match status" value="1"/>
</dbReference>
<gene>
    <name evidence="8" type="ORF">SERLADRAFT_369188</name>
</gene>
<evidence type="ECO:0000256" key="1">
    <source>
        <dbReference type="ARBA" id="ARBA00001971"/>
    </source>
</evidence>
<dbReference type="HOGENOM" id="CLU_022195_0_2_1"/>
<dbReference type="OrthoDB" id="1844152at2759"/>
<keyword evidence="7" id="KW-1133">Transmembrane helix</keyword>
<dbReference type="Pfam" id="PF00067">
    <property type="entry name" value="p450"/>
    <property type="match status" value="1"/>
</dbReference>
<evidence type="ECO:0000256" key="4">
    <source>
        <dbReference type="ARBA" id="ARBA00023002"/>
    </source>
</evidence>
<dbReference type="Proteomes" id="UP000008064">
    <property type="component" value="Unassembled WGS sequence"/>
</dbReference>
<evidence type="ECO:0000256" key="2">
    <source>
        <dbReference type="ARBA" id="ARBA00010617"/>
    </source>
</evidence>
<dbReference type="GO" id="GO:0020037">
    <property type="term" value="F:heme binding"/>
    <property type="evidence" value="ECO:0007669"/>
    <property type="project" value="InterPro"/>
</dbReference>
<proteinExistence type="inferred from homology"/>
<organism>
    <name type="scientific">Serpula lacrymans var. lacrymans (strain S7.9)</name>
    <name type="common">Dry rot fungus</name>
    <dbReference type="NCBI Taxonomy" id="578457"/>
    <lineage>
        <taxon>Eukaryota</taxon>
        <taxon>Fungi</taxon>
        <taxon>Dikarya</taxon>
        <taxon>Basidiomycota</taxon>
        <taxon>Agaricomycotina</taxon>
        <taxon>Agaricomycetes</taxon>
        <taxon>Agaricomycetidae</taxon>
        <taxon>Boletales</taxon>
        <taxon>Coniophorineae</taxon>
        <taxon>Serpulaceae</taxon>
        <taxon>Serpula</taxon>
    </lineage>
</organism>
<dbReference type="RefSeq" id="XP_007317940.1">
    <property type="nucleotide sequence ID" value="XM_007317878.1"/>
</dbReference>
<keyword evidence="5 6" id="KW-0408">Iron</keyword>
<evidence type="ECO:0000256" key="3">
    <source>
        <dbReference type="ARBA" id="ARBA00022723"/>
    </source>
</evidence>
<dbReference type="KEGG" id="sla:SERLADRAFT_369188"/>
<dbReference type="Gene3D" id="1.10.630.10">
    <property type="entry name" value="Cytochrome P450"/>
    <property type="match status" value="1"/>
</dbReference>
<dbReference type="InterPro" id="IPR002401">
    <property type="entry name" value="Cyt_P450_E_grp-I"/>
</dbReference>
<dbReference type="CDD" id="cd11041">
    <property type="entry name" value="CYP503A1-like"/>
    <property type="match status" value="1"/>
</dbReference>